<dbReference type="NCBIfam" id="TIGR03317">
    <property type="entry name" value="ygfZ_signature"/>
    <property type="match status" value="1"/>
</dbReference>
<dbReference type="PANTHER" id="PTHR22602">
    <property type="entry name" value="TRANSFERASE CAF17, MITOCHONDRIAL-RELATED"/>
    <property type="match status" value="1"/>
</dbReference>
<dbReference type="InterPro" id="IPR045179">
    <property type="entry name" value="YgfZ/GcvT"/>
</dbReference>
<dbReference type="GO" id="GO:0016226">
    <property type="term" value="P:iron-sulfur cluster assembly"/>
    <property type="evidence" value="ECO:0007669"/>
    <property type="project" value="TreeGrafter"/>
</dbReference>
<dbReference type="Gene3D" id="2.40.30.160">
    <property type="match status" value="1"/>
</dbReference>
<dbReference type="EMBL" id="CACVAV010000099">
    <property type="protein sequence ID" value="CAA6806079.1"/>
    <property type="molecule type" value="Genomic_DNA"/>
</dbReference>
<organism evidence="2">
    <name type="scientific">uncultured Thiotrichaceae bacterium</name>
    <dbReference type="NCBI Taxonomy" id="298394"/>
    <lineage>
        <taxon>Bacteria</taxon>
        <taxon>Pseudomonadati</taxon>
        <taxon>Pseudomonadota</taxon>
        <taxon>Gammaproteobacteria</taxon>
        <taxon>Thiotrichales</taxon>
        <taxon>Thiotrichaceae</taxon>
        <taxon>environmental samples</taxon>
    </lineage>
</organism>
<name>A0A6S6SLQ4_9GAMM</name>
<evidence type="ECO:0000256" key="1">
    <source>
        <dbReference type="PIRSR" id="PIRSR006487-1"/>
    </source>
</evidence>
<dbReference type="InterPro" id="IPR029043">
    <property type="entry name" value="GcvT/YgfZ_C"/>
</dbReference>
<reference evidence="2" key="1">
    <citation type="submission" date="2020-01" db="EMBL/GenBank/DDBJ databases">
        <authorList>
            <person name="Meier V. D."/>
            <person name="Meier V D."/>
        </authorList>
    </citation>
    <scope>NUCLEOTIDE SEQUENCE</scope>
    <source>
        <strain evidence="2">HLG_WM_MAG_08</strain>
    </source>
</reference>
<gene>
    <name evidence="2" type="ORF">HELGO_WM31992</name>
</gene>
<dbReference type="InterPro" id="IPR017703">
    <property type="entry name" value="YgfZ/GCV_T_CS"/>
</dbReference>
<accession>A0A6S6SLQ4</accession>
<dbReference type="SUPFAM" id="SSF103025">
    <property type="entry name" value="Folate-binding domain"/>
    <property type="match status" value="1"/>
</dbReference>
<dbReference type="Gene3D" id="3.30.70.1400">
    <property type="entry name" value="Aminomethyltransferase beta-barrel domains"/>
    <property type="match status" value="1"/>
</dbReference>
<evidence type="ECO:0000313" key="2">
    <source>
        <dbReference type="EMBL" id="CAA6806079.1"/>
    </source>
</evidence>
<proteinExistence type="predicted"/>
<feature type="binding site" evidence="1">
    <location>
        <position position="182"/>
    </location>
    <ligand>
        <name>substrate</name>
    </ligand>
</feature>
<dbReference type="AlphaFoldDB" id="A0A6S6SLQ4"/>
<dbReference type="PANTHER" id="PTHR22602:SF0">
    <property type="entry name" value="TRANSFERASE CAF17, MITOCHONDRIAL-RELATED"/>
    <property type="match status" value="1"/>
</dbReference>
<protein>
    <submittedName>
        <fullName evidence="2">Folate-dependent protein for Fe/S cluster synthesis/repair in oxidative stress</fullName>
    </submittedName>
</protein>
<dbReference type="PIRSF" id="PIRSF006487">
    <property type="entry name" value="GcvT"/>
    <property type="match status" value="1"/>
</dbReference>
<dbReference type="Gene3D" id="3.30.70.1630">
    <property type="match status" value="1"/>
</dbReference>
<dbReference type="SUPFAM" id="SSF101790">
    <property type="entry name" value="Aminomethyltransferase beta-barrel domain"/>
    <property type="match status" value="1"/>
</dbReference>
<sequence>MKPDWKQFLVDRGAEFDANTLLHFGNPERERRIPPQGAILCDLSHIGVISASGSDTETFLQGQLSNDLQQVSDTQAQLSSYSSPKGRAISTFQIALRQGTYYLSLSNDILEPVLKRLRMFVMRSQVSLENATDSLVHFGYSDPGGEERLADIIGTIPMKPMDVIQSNGLTIIRQPAPVPRFEIFGELDAAKTIWTALGVNAAGVGRGAWDYYDVEAGIPHVTAANTEAWVPQMMNLHLTNAISFSKGCFPGQEVVARLKYLGKNKRMTYRLAIDSVEQPAIGTVVKNAGGTEAGKVLNTALNPDGKVEVLAVMKTAEVANELTLDGYAVTVLDLPYSLETD</sequence>